<feature type="compositionally biased region" description="Basic and acidic residues" evidence="6">
    <location>
        <begin position="157"/>
        <end position="167"/>
    </location>
</feature>
<evidence type="ECO:0000313" key="9">
    <source>
        <dbReference type="Proteomes" id="UP000039865"/>
    </source>
</evidence>
<accession>A0A077ZVD7</accession>
<gene>
    <name evidence="8" type="primary">Contig5894.g6315</name>
    <name evidence="8" type="ORF">STYLEM_2807</name>
</gene>
<dbReference type="InParanoid" id="A0A077ZVD7"/>
<dbReference type="PANTHER" id="PTHR14493:SF50">
    <property type="entry name" value="RING FINGER PROTEIN UNKEMPT"/>
    <property type="match status" value="1"/>
</dbReference>
<feature type="compositionally biased region" description="Low complexity" evidence="6">
    <location>
        <begin position="869"/>
        <end position="879"/>
    </location>
</feature>
<evidence type="ECO:0000256" key="3">
    <source>
        <dbReference type="ARBA" id="ARBA00022833"/>
    </source>
</evidence>
<feature type="compositionally biased region" description="Polar residues" evidence="6">
    <location>
        <begin position="168"/>
        <end position="190"/>
    </location>
</feature>
<feature type="region of interest" description="Disordered" evidence="6">
    <location>
        <begin position="860"/>
        <end position="928"/>
    </location>
</feature>
<feature type="region of interest" description="Disordered" evidence="6">
    <location>
        <begin position="972"/>
        <end position="1000"/>
    </location>
</feature>
<name>A0A077ZVD7_STYLE</name>
<evidence type="ECO:0000256" key="2">
    <source>
        <dbReference type="ARBA" id="ARBA00022771"/>
    </source>
</evidence>
<dbReference type="OrthoDB" id="20534at2759"/>
<feature type="region of interest" description="Disordered" evidence="6">
    <location>
        <begin position="154"/>
        <end position="191"/>
    </location>
</feature>
<evidence type="ECO:0000256" key="4">
    <source>
        <dbReference type="ARBA" id="ARBA00023125"/>
    </source>
</evidence>
<evidence type="ECO:0000259" key="7">
    <source>
        <dbReference type="PROSITE" id="PS50103"/>
    </source>
</evidence>
<dbReference type="InterPro" id="IPR036855">
    <property type="entry name" value="Znf_CCCH_sf"/>
</dbReference>
<dbReference type="EMBL" id="CCKQ01002714">
    <property type="protein sequence ID" value="CDW73819.1"/>
    <property type="molecule type" value="Genomic_DNA"/>
</dbReference>
<dbReference type="PROSITE" id="PS50103">
    <property type="entry name" value="ZF_C3H1"/>
    <property type="match status" value="1"/>
</dbReference>
<sequence>MFHVYQEFQLREKPEDQLMMTNFKTSKCEDQQHLQQPQKYANECYSYHGNFDRRRSLFNFQGLLRYSDQICSNILQHQLLTKQCPDECKYSHNHFEENYHVRRYRTEPCDNPDHYMKNSQGEEINNIQSKQILIQTCCKYHEPSQVRLNATKYQETSPRDHSFEQERQASGQTQTNMNENHNLQSSSQGLAATEHKAYEKQDFNSINNLSPYYMNQYPGGFLAKNSQPMDMNTMNSQFSDKQYVQTMGIIQQDYSQNQSQNALYQEQSMQSYKMNMHYYQQQSTIQQQPQFNNQNILTIKPFIPINKQNISQLPLTTSQQQPILNNNYYPSQQPLQYQTRPLQQHNSNYQTDISQPYPQSKYGGHKSAHGQTFEIIHQQGNEIIRHLILSNFKTDPCNIQHQHNHKHCRFYHTIKDKRRKLDYYTPDLCEYSETDKCPNKDTQKYKTKFCTKFPKQLAQCEYGEYCSFAHSQKDIKTRIIHFMQKDSDFYQFYFKTEWCPFNKEHNKAQCDYAHNWQDFRRKPHLFNYDSNDLCPNWKAGTFISKYEEGCILQAACLRSHGWKEQEYHPYHYKTKPCQEVKCGQIHQCPFYHSDMDRRAVTEDQKQQVMTPKARGAMEQLHQINQTNLVINNVNHLKELLANYGLFSLNFQHLIQSFKDYQVPNEILEYIDEKGVVPSERMTLLIYKNELKINPSFAPPPVSKMIQTQSYQQYQVIAAPSFQTQKSILHETPFTQQMTVTTLRSSLWHAHDGTAHTHEKPSKIDHKSNNSFFEEDYEEEEDDEVTSQQFFQGVLKTIEIEYENTDDDKKKVQKNISFGSDIDSIKKLKNKNYERQVTAQPVSYKNKLQQFQQEFLRSNTLKKENGGGSSSKAQSICSQSLNSKNPKVKQHTDEFKVQGSQFSELSNSDNHSVDKQTNPNNERFFNQDLQTTQRAFDFITLDDEIEEDQDQFQFDENNQMNSQFNINFYQQQPPQDISISPPPQDSLGQDEHQSPSASTNDIQDTKITMSCSGTNNHSTQCLFTHYTASTTNSTQFNLYTPTKYELKSMDMICESYKEDPQDQQLMRR</sequence>
<evidence type="ECO:0000256" key="6">
    <source>
        <dbReference type="SAM" id="MobiDB-lite"/>
    </source>
</evidence>
<dbReference type="Pfam" id="PF25512">
    <property type="entry name" value="zf-CCCH_AtC3H23"/>
    <property type="match status" value="1"/>
</dbReference>
<reference evidence="8 9" key="1">
    <citation type="submission" date="2014-06" db="EMBL/GenBank/DDBJ databases">
        <authorList>
            <person name="Swart Estienne"/>
        </authorList>
    </citation>
    <scope>NUCLEOTIDE SEQUENCE [LARGE SCALE GENOMIC DNA]</scope>
    <source>
        <strain evidence="8 9">130c</strain>
    </source>
</reference>
<dbReference type="InterPro" id="IPR000571">
    <property type="entry name" value="Znf_CCCH"/>
</dbReference>
<dbReference type="PANTHER" id="PTHR14493">
    <property type="entry name" value="UNKEMPT FAMILY MEMBER"/>
    <property type="match status" value="1"/>
</dbReference>
<dbReference type="InterPro" id="IPR057444">
    <property type="entry name" value="Znf-CCCH_AtC3H23-like"/>
</dbReference>
<dbReference type="SUPFAM" id="SSF90229">
    <property type="entry name" value="CCCH zinc finger"/>
    <property type="match status" value="1"/>
</dbReference>
<evidence type="ECO:0000313" key="8">
    <source>
        <dbReference type="EMBL" id="CDW73819.1"/>
    </source>
</evidence>
<keyword evidence="9" id="KW-1185">Reference proteome</keyword>
<dbReference type="InterPro" id="IPR045234">
    <property type="entry name" value="Unkempt-like"/>
</dbReference>
<feature type="zinc finger region" description="C3H1-type" evidence="5">
    <location>
        <begin position="444"/>
        <end position="473"/>
    </location>
</feature>
<keyword evidence="3 5" id="KW-0862">Zinc</keyword>
<evidence type="ECO:0000256" key="5">
    <source>
        <dbReference type="PROSITE-ProRule" id="PRU00723"/>
    </source>
</evidence>
<dbReference type="AlphaFoldDB" id="A0A077ZVD7"/>
<keyword evidence="4" id="KW-0238">DNA-binding</keyword>
<feature type="domain" description="C3H1-type" evidence="7">
    <location>
        <begin position="444"/>
        <end position="473"/>
    </location>
</feature>
<keyword evidence="1 5" id="KW-0479">Metal-binding</keyword>
<dbReference type="Proteomes" id="UP000039865">
    <property type="component" value="Unassembled WGS sequence"/>
</dbReference>
<organism evidence="8 9">
    <name type="scientific">Stylonychia lemnae</name>
    <name type="common">Ciliate</name>
    <dbReference type="NCBI Taxonomy" id="5949"/>
    <lineage>
        <taxon>Eukaryota</taxon>
        <taxon>Sar</taxon>
        <taxon>Alveolata</taxon>
        <taxon>Ciliophora</taxon>
        <taxon>Intramacronucleata</taxon>
        <taxon>Spirotrichea</taxon>
        <taxon>Stichotrichia</taxon>
        <taxon>Sporadotrichida</taxon>
        <taxon>Oxytrichidae</taxon>
        <taxon>Stylonychinae</taxon>
        <taxon>Stylonychia</taxon>
    </lineage>
</organism>
<protein>
    <submittedName>
        <fullName evidence="8">Zinc finger ccch type domain containing protein</fullName>
    </submittedName>
</protein>
<proteinExistence type="predicted"/>
<dbReference type="Gene3D" id="4.10.1000.10">
    <property type="entry name" value="Zinc finger, CCCH-type"/>
    <property type="match status" value="1"/>
</dbReference>
<feature type="compositionally biased region" description="Polar residues" evidence="6">
    <location>
        <begin position="897"/>
        <end position="928"/>
    </location>
</feature>
<dbReference type="SMART" id="SM00356">
    <property type="entry name" value="ZnF_C3H1"/>
    <property type="match status" value="3"/>
</dbReference>
<evidence type="ECO:0000256" key="1">
    <source>
        <dbReference type="ARBA" id="ARBA00022723"/>
    </source>
</evidence>
<dbReference type="GO" id="GO:0003677">
    <property type="term" value="F:DNA binding"/>
    <property type="evidence" value="ECO:0007669"/>
    <property type="project" value="UniProtKB-KW"/>
</dbReference>
<keyword evidence="2 5" id="KW-0863">Zinc-finger</keyword>
<dbReference type="GO" id="GO:0008270">
    <property type="term" value="F:zinc ion binding"/>
    <property type="evidence" value="ECO:0007669"/>
    <property type="project" value="UniProtKB-KW"/>
</dbReference>